<comment type="caution">
    <text evidence="2">The sequence shown here is derived from an EMBL/GenBank/DDBJ whole genome shotgun (WGS) entry which is preliminary data.</text>
</comment>
<dbReference type="Pfam" id="PF13524">
    <property type="entry name" value="Glyco_trans_1_2"/>
    <property type="match status" value="1"/>
</dbReference>
<evidence type="ECO:0000313" key="2">
    <source>
        <dbReference type="EMBL" id="OIQ80823.1"/>
    </source>
</evidence>
<dbReference type="AlphaFoldDB" id="A0A1J5QLL7"/>
<proteinExistence type="predicted"/>
<sequence length="163" mass="18565">MCFIANQDAKRDLWLSQLAEAGLMPTVYGNYFLQHPMFWNNPLHFRPAVATRAMGAVYARYQVALNIHAQVVREGTNMRSFECAGYGIPQLVERRPGLERLFDPDSEILMFSTVEECVAQFERLAGDARLAARLAENARRRVLAEHTYRQRATAMLQGLVAFN</sequence>
<gene>
    <name evidence="2" type="ORF">GALL_374230</name>
</gene>
<dbReference type="Gene3D" id="3.40.50.2000">
    <property type="entry name" value="Glycogen Phosphorylase B"/>
    <property type="match status" value="1"/>
</dbReference>
<reference evidence="2" key="1">
    <citation type="submission" date="2016-10" db="EMBL/GenBank/DDBJ databases">
        <title>Sequence of Gallionella enrichment culture.</title>
        <authorList>
            <person name="Poehlein A."/>
            <person name="Muehling M."/>
            <person name="Daniel R."/>
        </authorList>
    </citation>
    <scope>NUCLEOTIDE SEQUENCE</scope>
</reference>
<dbReference type="EMBL" id="MLJW01001007">
    <property type="protein sequence ID" value="OIQ80823.1"/>
    <property type="molecule type" value="Genomic_DNA"/>
</dbReference>
<organism evidence="2">
    <name type="scientific">mine drainage metagenome</name>
    <dbReference type="NCBI Taxonomy" id="410659"/>
    <lineage>
        <taxon>unclassified sequences</taxon>
        <taxon>metagenomes</taxon>
        <taxon>ecological metagenomes</taxon>
    </lineage>
</organism>
<name>A0A1J5QLL7_9ZZZZ</name>
<evidence type="ECO:0000259" key="1">
    <source>
        <dbReference type="Pfam" id="PF13524"/>
    </source>
</evidence>
<feature type="domain" description="Spore protein YkvP/CgeB glycosyl transferase-like" evidence="1">
    <location>
        <begin position="12"/>
        <end position="157"/>
    </location>
</feature>
<dbReference type="InterPro" id="IPR055259">
    <property type="entry name" value="YkvP/CgeB_Glyco_trans-like"/>
</dbReference>
<accession>A0A1J5QLL7</accession>
<protein>
    <recommendedName>
        <fullName evidence="1">Spore protein YkvP/CgeB glycosyl transferase-like domain-containing protein</fullName>
    </recommendedName>
</protein>
<dbReference type="SUPFAM" id="SSF53756">
    <property type="entry name" value="UDP-Glycosyltransferase/glycogen phosphorylase"/>
    <property type="match status" value="1"/>
</dbReference>